<dbReference type="GO" id="GO:0043952">
    <property type="term" value="P:protein transport by the Sec complex"/>
    <property type="evidence" value="ECO:0007669"/>
    <property type="project" value="TreeGrafter"/>
</dbReference>
<dbReference type="InterPro" id="IPR036266">
    <property type="entry name" value="SecA_Wing/Scaffold_sf"/>
</dbReference>
<dbReference type="Gene3D" id="3.40.50.300">
    <property type="entry name" value="P-loop containing nucleotide triphosphate hydrolases"/>
    <property type="match status" value="2"/>
</dbReference>
<proteinExistence type="inferred from homology"/>
<keyword evidence="13" id="KW-1185">Reference proteome</keyword>
<dbReference type="SUPFAM" id="SSF81886">
    <property type="entry name" value="Helical scaffold and wing domains of SecA"/>
    <property type="match status" value="1"/>
</dbReference>
<dbReference type="InterPro" id="IPR000185">
    <property type="entry name" value="SecA"/>
</dbReference>
<dbReference type="PANTHER" id="PTHR30612">
    <property type="entry name" value="SECA INNER MEMBRANE COMPONENT OF SEC PROTEIN SECRETION SYSTEM"/>
    <property type="match status" value="1"/>
</dbReference>
<evidence type="ECO:0000313" key="13">
    <source>
        <dbReference type="Proteomes" id="UP001139648"/>
    </source>
</evidence>
<dbReference type="Gene3D" id="1.10.3060.10">
    <property type="entry name" value="Helical scaffold and wing domains of SecA"/>
    <property type="match status" value="1"/>
</dbReference>
<dbReference type="GO" id="GO:0006605">
    <property type="term" value="P:protein targeting"/>
    <property type="evidence" value="ECO:0007669"/>
    <property type="project" value="InterPro"/>
</dbReference>
<accession>A0A9X2JXQ1</accession>
<evidence type="ECO:0000256" key="2">
    <source>
        <dbReference type="ARBA" id="ARBA00007650"/>
    </source>
</evidence>
<name>A0A9X2JXQ1_9ACTN</name>
<dbReference type="Pfam" id="PF21090">
    <property type="entry name" value="P-loop_SecA"/>
    <property type="match status" value="1"/>
</dbReference>
<dbReference type="InterPro" id="IPR011116">
    <property type="entry name" value="SecA_Wing/Scaffold"/>
</dbReference>
<dbReference type="PROSITE" id="PS51196">
    <property type="entry name" value="SECA_MOTOR_DEAD"/>
    <property type="match status" value="1"/>
</dbReference>
<dbReference type="InterPro" id="IPR014018">
    <property type="entry name" value="SecA_motor_DEAD"/>
</dbReference>
<dbReference type="GO" id="GO:0017038">
    <property type="term" value="P:protein import"/>
    <property type="evidence" value="ECO:0007669"/>
    <property type="project" value="InterPro"/>
</dbReference>
<sequence length="599" mass="65312">MLDAGLFDELVDAAALRRRQATGESPDALLPEAFALVSATFGALLDHRCTPAELLAGIALHRGAMVELADRTAWPAAATLAVFLGAVEGRGVHLMTGDGVPVTATVCERLGLRVARLSNEMEADERRLAYAADVTVGRVEAFGYDHLIDNRVSGPDERVQCEPYRAIVMEADLVMLDQSTTDLTLNRDAIRTASISVRAYLARYESLAGIAATVLTEAAEFTHLYGLSVKNVDTAHPTARRDHLDLLYTTTEAKLNGLLDAIAAHHAEARPVLVVADSLEITERLADLLAARGVPVARPHQERPLARAGCPATVTLLEQPAVEGEVALGGDLDWLAQEHVLASGLDPVIASGDAWDEAVAVARRGLLPAWTDDRDRVAETGGLVVLGGEYPSTRRMEARLRALAGARGDTRIFVALDEGWIWHRYAAWTHRLLLKHITEPLEGALLARTVERAKRKCEARITGYRRRAAAYDAVLSAIREHLYAERRAMVEGAEPLEAILAFTGEQAPPGQVDREALRLIAAEVIDEQWTACLAELTAMRDDYAQVRRSQEALPAFREKAEAADRTMRERAAKALKDRMHGLGGYWYVPSSSLPPWSAR</sequence>
<dbReference type="GO" id="GO:0005829">
    <property type="term" value="C:cytosol"/>
    <property type="evidence" value="ECO:0007669"/>
    <property type="project" value="TreeGrafter"/>
</dbReference>
<evidence type="ECO:0000313" key="12">
    <source>
        <dbReference type="EMBL" id="MCP2353302.1"/>
    </source>
</evidence>
<dbReference type="SUPFAM" id="SSF52540">
    <property type="entry name" value="P-loop containing nucleoside triphosphate hydrolases"/>
    <property type="match status" value="2"/>
</dbReference>
<evidence type="ECO:0000256" key="1">
    <source>
        <dbReference type="ARBA" id="ARBA00004170"/>
    </source>
</evidence>
<comment type="similarity">
    <text evidence="2">Belongs to the SecA family.</text>
</comment>
<keyword evidence="6" id="KW-0067">ATP-binding</keyword>
<dbReference type="GO" id="GO:0031522">
    <property type="term" value="C:cell envelope Sec protein transport complex"/>
    <property type="evidence" value="ECO:0007669"/>
    <property type="project" value="TreeGrafter"/>
</dbReference>
<dbReference type="Pfam" id="PF07516">
    <property type="entry name" value="SecA_SW"/>
    <property type="match status" value="1"/>
</dbReference>
<evidence type="ECO:0000256" key="6">
    <source>
        <dbReference type="ARBA" id="ARBA00022840"/>
    </source>
</evidence>
<reference evidence="12" key="1">
    <citation type="submission" date="2022-06" db="EMBL/GenBank/DDBJ databases">
        <title>Sequencing the genomes of 1000 actinobacteria strains.</title>
        <authorList>
            <person name="Klenk H.-P."/>
        </authorList>
    </citation>
    <scope>NUCLEOTIDE SEQUENCE</scope>
    <source>
        <strain evidence="12">DSM 46694</strain>
    </source>
</reference>
<keyword evidence="10" id="KW-0472">Membrane</keyword>
<dbReference type="InterPro" id="IPR044722">
    <property type="entry name" value="SecA_SF2_C"/>
</dbReference>
<keyword evidence="3" id="KW-0813">Transport</keyword>
<dbReference type="Proteomes" id="UP001139648">
    <property type="component" value="Unassembled WGS sequence"/>
</dbReference>
<keyword evidence="7" id="KW-0653">Protein transport</keyword>
<dbReference type="SMART" id="SM00957">
    <property type="entry name" value="SecA_DEAD"/>
    <property type="match status" value="1"/>
</dbReference>
<dbReference type="GO" id="GO:0006886">
    <property type="term" value="P:intracellular protein transport"/>
    <property type="evidence" value="ECO:0007669"/>
    <property type="project" value="InterPro"/>
</dbReference>
<evidence type="ECO:0000256" key="7">
    <source>
        <dbReference type="ARBA" id="ARBA00022927"/>
    </source>
</evidence>
<protein>
    <submittedName>
        <fullName evidence="12">Preprotein translocase subunit SecA</fullName>
    </submittedName>
</protein>
<evidence type="ECO:0000256" key="3">
    <source>
        <dbReference type="ARBA" id="ARBA00022448"/>
    </source>
</evidence>
<dbReference type="Pfam" id="PF07517">
    <property type="entry name" value="SecA_DEAD"/>
    <property type="match status" value="1"/>
</dbReference>
<dbReference type="AlphaFoldDB" id="A0A9X2JXQ1"/>
<keyword evidence="8" id="KW-1278">Translocase</keyword>
<dbReference type="InterPro" id="IPR011115">
    <property type="entry name" value="SecA_DEAD"/>
</dbReference>
<organism evidence="12 13">
    <name type="scientific">Nonomuraea thailandensis</name>
    <dbReference type="NCBI Taxonomy" id="1188745"/>
    <lineage>
        <taxon>Bacteria</taxon>
        <taxon>Bacillati</taxon>
        <taxon>Actinomycetota</taxon>
        <taxon>Actinomycetes</taxon>
        <taxon>Streptosporangiales</taxon>
        <taxon>Streptosporangiaceae</taxon>
        <taxon>Nonomuraea</taxon>
    </lineage>
</organism>
<comment type="subcellular location">
    <subcellularLocation>
        <location evidence="1">Membrane</location>
        <topology evidence="1">Peripheral membrane protein</topology>
    </subcellularLocation>
</comment>
<keyword evidence="5" id="KW-0547">Nucleotide-binding</keyword>
<evidence type="ECO:0000256" key="9">
    <source>
        <dbReference type="ARBA" id="ARBA00023010"/>
    </source>
</evidence>
<keyword evidence="4" id="KW-1003">Cell membrane</keyword>
<feature type="domain" description="SecA family profile" evidence="11">
    <location>
        <begin position="1"/>
        <end position="446"/>
    </location>
</feature>
<comment type="caution">
    <text evidence="12">The sequence shown here is derived from an EMBL/GenBank/DDBJ whole genome shotgun (WGS) entry which is preliminary data.</text>
</comment>
<gene>
    <name evidence="12" type="ORF">HD597_000322</name>
</gene>
<evidence type="ECO:0000256" key="8">
    <source>
        <dbReference type="ARBA" id="ARBA00022967"/>
    </source>
</evidence>
<evidence type="ECO:0000259" key="11">
    <source>
        <dbReference type="PROSITE" id="PS51196"/>
    </source>
</evidence>
<dbReference type="GO" id="GO:0005886">
    <property type="term" value="C:plasma membrane"/>
    <property type="evidence" value="ECO:0007669"/>
    <property type="project" value="TreeGrafter"/>
</dbReference>
<keyword evidence="9" id="KW-0811">Translocation</keyword>
<evidence type="ECO:0000256" key="10">
    <source>
        <dbReference type="ARBA" id="ARBA00023136"/>
    </source>
</evidence>
<dbReference type="PANTHER" id="PTHR30612:SF0">
    <property type="entry name" value="CHLOROPLAST PROTEIN-TRANSPORTING ATPASE"/>
    <property type="match status" value="1"/>
</dbReference>
<dbReference type="EMBL" id="JAMZEB010000001">
    <property type="protein sequence ID" value="MCP2353302.1"/>
    <property type="molecule type" value="Genomic_DNA"/>
</dbReference>
<dbReference type="RefSeq" id="WP_253739770.1">
    <property type="nucleotide sequence ID" value="NZ_BAABKA010000076.1"/>
</dbReference>
<dbReference type="GO" id="GO:0005524">
    <property type="term" value="F:ATP binding"/>
    <property type="evidence" value="ECO:0007669"/>
    <property type="project" value="UniProtKB-KW"/>
</dbReference>
<evidence type="ECO:0000256" key="4">
    <source>
        <dbReference type="ARBA" id="ARBA00022475"/>
    </source>
</evidence>
<dbReference type="InterPro" id="IPR027417">
    <property type="entry name" value="P-loop_NTPase"/>
</dbReference>
<evidence type="ECO:0000256" key="5">
    <source>
        <dbReference type="ARBA" id="ARBA00022741"/>
    </source>
</evidence>